<feature type="transmembrane region" description="Helical" evidence="1">
    <location>
        <begin position="147"/>
        <end position="165"/>
    </location>
</feature>
<proteinExistence type="predicted"/>
<evidence type="ECO:0000256" key="1">
    <source>
        <dbReference type="SAM" id="Phobius"/>
    </source>
</evidence>
<keyword evidence="1" id="KW-0812">Transmembrane</keyword>
<reference evidence="2" key="1">
    <citation type="journal article" date="2023" name="G3 (Bethesda)">
        <title>A reference genome for the long-term kleptoplast-retaining sea slug Elysia crispata morphotype clarki.</title>
        <authorList>
            <person name="Eastman K.E."/>
            <person name="Pendleton A.L."/>
            <person name="Shaikh M.A."/>
            <person name="Suttiyut T."/>
            <person name="Ogas R."/>
            <person name="Tomko P."/>
            <person name="Gavelis G."/>
            <person name="Widhalm J.R."/>
            <person name="Wisecaver J.H."/>
        </authorList>
    </citation>
    <scope>NUCLEOTIDE SEQUENCE</scope>
    <source>
        <strain evidence="2">ECLA1</strain>
    </source>
</reference>
<feature type="transmembrane region" description="Helical" evidence="1">
    <location>
        <begin position="12"/>
        <end position="31"/>
    </location>
</feature>
<accession>A0AAE1A4B1</accession>
<keyword evidence="3" id="KW-1185">Reference proteome</keyword>
<feature type="transmembrane region" description="Helical" evidence="1">
    <location>
        <begin position="172"/>
        <end position="192"/>
    </location>
</feature>
<gene>
    <name evidence="2" type="ORF">RRG08_046317</name>
</gene>
<evidence type="ECO:0000313" key="2">
    <source>
        <dbReference type="EMBL" id="KAK3781013.1"/>
    </source>
</evidence>
<dbReference type="Proteomes" id="UP001283361">
    <property type="component" value="Unassembled WGS sequence"/>
</dbReference>
<sequence length="388" mass="43642">MAVIGLDIVFNTVSFIGFILVAVGFSTRVWFFSETDRWQFKCDLRTCCVRDIDPTPQLWTCWPIKDPPKLFRVGEVLASCGLGLWLPTIICLVAARARLYPRHTSRLALCFLMIAGGAGVIGCKMMFNAAEEYFIIAEVPGVSGYMVLWGFSLTLAGSVLASRWLILQTVDLTFNIVGKLLGCVAAIVYLLLRASLYRPLRGALHRWSPICIRLNPIQAKFCAAYVRIVSLGEWSYKTLSVRLKSGFICARRTFTSYASPVIKSLLPKFSPMFAFAVFALTAVLTFIQSKLAVLCTFTLTKLAAVLIVCSPRLYAILESLRPMLRDRTTLLKVTQQFGLRQRDVIAMYLVRLVKPSFEMTLKYFKMKTSKSRRKDIKKPVPLNGVMVH</sequence>
<comment type="caution">
    <text evidence="2">The sequence shown here is derived from an EMBL/GenBank/DDBJ whole genome shotgun (WGS) entry which is preliminary data.</text>
</comment>
<dbReference type="EMBL" id="JAWDGP010002673">
    <property type="protein sequence ID" value="KAK3781013.1"/>
    <property type="molecule type" value="Genomic_DNA"/>
</dbReference>
<feature type="transmembrane region" description="Helical" evidence="1">
    <location>
        <begin position="269"/>
        <end position="287"/>
    </location>
</feature>
<evidence type="ECO:0000313" key="3">
    <source>
        <dbReference type="Proteomes" id="UP001283361"/>
    </source>
</evidence>
<name>A0AAE1A4B1_9GAST</name>
<dbReference type="AlphaFoldDB" id="A0AAE1A4B1"/>
<organism evidence="2 3">
    <name type="scientific">Elysia crispata</name>
    <name type="common">lettuce slug</name>
    <dbReference type="NCBI Taxonomy" id="231223"/>
    <lineage>
        <taxon>Eukaryota</taxon>
        <taxon>Metazoa</taxon>
        <taxon>Spiralia</taxon>
        <taxon>Lophotrochozoa</taxon>
        <taxon>Mollusca</taxon>
        <taxon>Gastropoda</taxon>
        <taxon>Heterobranchia</taxon>
        <taxon>Euthyneura</taxon>
        <taxon>Panpulmonata</taxon>
        <taxon>Sacoglossa</taxon>
        <taxon>Placobranchoidea</taxon>
        <taxon>Plakobranchidae</taxon>
        <taxon>Elysia</taxon>
    </lineage>
</organism>
<keyword evidence="1" id="KW-0472">Membrane</keyword>
<protein>
    <submittedName>
        <fullName evidence="2">Uncharacterized protein</fullName>
    </submittedName>
</protein>
<keyword evidence="1" id="KW-1133">Transmembrane helix</keyword>
<feature type="transmembrane region" description="Helical" evidence="1">
    <location>
        <begin position="76"/>
        <end position="95"/>
    </location>
</feature>
<feature type="transmembrane region" description="Helical" evidence="1">
    <location>
        <begin position="107"/>
        <end position="127"/>
    </location>
</feature>